<evidence type="ECO:0000313" key="4">
    <source>
        <dbReference type="Proteomes" id="UP001500063"/>
    </source>
</evidence>
<dbReference type="InterPro" id="IPR012495">
    <property type="entry name" value="TadE-like_dom"/>
</dbReference>
<proteinExistence type="predicted"/>
<dbReference type="InterPro" id="IPR049790">
    <property type="entry name" value="Rv3655c/TadE"/>
</dbReference>
<keyword evidence="1" id="KW-1133">Transmembrane helix</keyword>
<keyword evidence="1" id="KW-0472">Membrane</keyword>
<dbReference type="EMBL" id="BAAABW010000028">
    <property type="protein sequence ID" value="GAA0372028.1"/>
    <property type="molecule type" value="Genomic_DNA"/>
</dbReference>
<evidence type="ECO:0000259" key="2">
    <source>
        <dbReference type="Pfam" id="PF07811"/>
    </source>
</evidence>
<protein>
    <submittedName>
        <fullName evidence="3">TadE family type IV pilus minor pilin</fullName>
    </submittedName>
</protein>
<feature type="transmembrane region" description="Helical" evidence="1">
    <location>
        <begin position="12"/>
        <end position="32"/>
    </location>
</feature>
<organism evidence="3 4">
    <name type="scientific">Streptomyces blastmyceticus</name>
    <dbReference type="NCBI Taxonomy" id="68180"/>
    <lineage>
        <taxon>Bacteria</taxon>
        <taxon>Bacillati</taxon>
        <taxon>Actinomycetota</taxon>
        <taxon>Actinomycetes</taxon>
        <taxon>Kitasatosporales</taxon>
        <taxon>Streptomycetaceae</taxon>
        <taxon>Streptomyces</taxon>
    </lineage>
</organism>
<sequence>MRRSDDGYVTAEAAVVLPTLTVFGMALIWGLMAASAQIQCVDAARAGARAAARSDPPAVAVAAARAAAPEGATVALAREGDLVRVRVDARAAGPGPLAVRLGGEAVALAEETVG</sequence>
<dbReference type="NCBIfam" id="NF041390">
    <property type="entry name" value="TadE_Rv3655c"/>
    <property type="match status" value="1"/>
</dbReference>
<keyword evidence="4" id="KW-1185">Reference proteome</keyword>
<comment type="caution">
    <text evidence="3">The sequence shown here is derived from an EMBL/GenBank/DDBJ whole genome shotgun (WGS) entry which is preliminary data.</text>
</comment>
<name>A0ABN0XT04_9ACTN</name>
<reference evidence="3 4" key="1">
    <citation type="journal article" date="2019" name="Int. J. Syst. Evol. Microbiol.">
        <title>The Global Catalogue of Microorganisms (GCM) 10K type strain sequencing project: providing services to taxonomists for standard genome sequencing and annotation.</title>
        <authorList>
            <consortium name="The Broad Institute Genomics Platform"/>
            <consortium name="The Broad Institute Genome Sequencing Center for Infectious Disease"/>
            <person name="Wu L."/>
            <person name="Ma J."/>
        </authorList>
    </citation>
    <scope>NUCLEOTIDE SEQUENCE [LARGE SCALE GENOMIC DNA]</scope>
    <source>
        <strain evidence="3 4">JCM 4565</strain>
    </source>
</reference>
<evidence type="ECO:0000256" key="1">
    <source>
        <dbReference type="SAM" id="Phobius"/>
    </source>
</evidence>
<evidence type="ECO:0000313" key="3">
    <source>
        <dbReference type="EMBL" id="GAA0372028.1"/>
    </source>
</evidence>
<dbReference type="RefSeq" id="WP_344122441.1">
    <property type="nucleotide sequence ID" value="NZ_BAAABW010000028.1"/>
</dbReference>
<feature type="domain" description="TadE-like" evidence="2">
    <location>
        <begin position="7"/>
        <end position="49"/>
    </location>
</feature>
<dbReference type="Pfam" id="PF07811">
    <property type="entry name" value="TadE"/>
    <property type="match status" value="1"/>
</dbReference>
<accession>A0ABN0XT04</accession>
<keyword evidence="1" id="KW-0812">Transmembrane</keyword>
<gene>
    <name evidence="3" type="ORF">GCM10010319_57700</name>
</gene>
<dbReference type="Proteomes" id="UP001500063">
    <property type="component" value="Unassembled WGS sequence"/>
</dbReference>